<gene>
    <name evidence="13" type="ORF">WMO45_00640</name>
</gene>
<keyword evidence="7" id="KW-0862">Zinc</keyword>
<evidence type="ECO:0000256" key="1">
    <source>
        <dbReference type="ARBA" id="ARBA00001947"/>
    </source>
</evidence>
<accession>A0ABV1EK98</accession>
<dbReference type="EMBL" id="JBBMFT010000001">
    <property type="protein sequence ID" value="MEQ2455015.1"/>
    <property type="molecule type" value="Genomic_DNA"/>
</dbReference>
<protein>
    <submittedName>
        <fullName evidence="13">Site-2 protease family protein</fullName>
    </submittedName>
</protein>
<evidence type="ECO:0000259" key="12">
    <source>
        <dbReference type="Pfam" id="PF02163"/>
    </source>
</evidence>
<evidence type="ECO:0000256" key="4">
    <source>
        <dbReference type="ARBA" id="ARBA00022670"/>
    </source>
</evidence>
<comment type="caution">
    <text evidence="13">The sequence shown here is derived from an EMBL/GenBank/DDBJ whole genome shotgun (WGS) entry which is preliminary data.</text>
</comment>
<dbReference type="InterPro" id="IPR004387">
    <property type="entry name" value="Pept_M50_Zn"/>
</dbReference>
<evidence type="ECO:0000313" key="14">
    <source>
        <dbReference type="Proteomes" id="UP001440599"/>
    </source>
</evidence>
<dbReference type="InterPro" id="IPR036034">
    <property type="entry name" value="PDZ_sf"/>
</dbReference>
<evidence type="ECO:0000256" key="8">
    <source>
        <dbReference type="ARBA" id="ARBA00022989"/>
    </source>
</evidence>
<comment type="subcellular location">
    <subcellularLocation>
        <location evidence="2">Membrane</location>
        <topology evidence="2">Multi-pass membrane protein</topology>
    </subcellularLocation>
</comment>
<feature type="domain" description="Peptidase M50" evidence="12">
    <location>
        <begin position="9"/>
        <end position="344"/>
    </location>
</feature>
<keyword evidence="6" id="KW-0378">Hydrolase</keyword>
<keyword evidence="14" id="KW-1185">Reference proteome</keyword>
<evidence type="ECO:0000313" key="13">
    <source>
        <dbReference type="EMBL" id="MEQ2455015.1"/>
    </source>
</evidence>
<dbReference type="RefSeq" id="WP_349138693.1">
    <property type="nucleotide sequence ID" value="NZ_JBBMFT010000001.1"/>
</dbReference>
<evidence type="ECO:0000256" key="2">
    <source>
        <dbReference type="ARBA" id="ARBA00004141"/>
    </source>
</evidence>
<name>A0ABV1EK98_9FIRM</name>
<evidence type="ECO:0000256" key="6">
    <source>
        <dbReference type="ARBA" id="ARBA00022801"/>
    </source>
</evidence>
<keyword evidence="10 11" id="KW-0472">Membrane</keyword>
<dbReference type="InterPro" id="IPR008915">
    <property type="entry name" value="Peptidase_M50"/>
</dbReference>
<feature type="transmembrane region" description="Helical" evidence="11">
    <location>
        <begin position="274"/>
        <end position="294"/>
    </location>
</feature>
<dbReference type="PANTHER" id="PTHR42837:SF2">
    <property type="entry name" value="MEMBRANE METALLOPROTEASE ARASP2, CHLOROPLASTIC-RELATED"/>
    <property type="match status" value="1"/>
</dbReference>
<dbReference type="CDD" id="cd06163">
    <property type="entry name" value="S2P-M50_PDZ_RseP-like"/>
    <property type="match status" value="1"/>
</dbReference>
<sequence>MTILFIVITIVLFGLLIAVHEFGHFIAAKLLGVRVNEFAIGMGPQLLSRTRGETTYSLRAFPVGGFCAMEGEDENSDDPRSFHNKPAWKKFIILVAGAFMNFVAGLLLILILFSVAGSPSMPVVGEFLSGAEDIAEQGLLPGDEFYRIDGHRIYFRNDAILFLSRAGEDVAIEVLRDGERVDLGTLHLPYRIQVEENGQQVLKRGITVGEVRETGPLATIRNVWYQAIDYVRMVWMSLGDLVTGAVGIQDMSGPIGILAIAGEKGQQGVEAAGLFGGMVNILDFVALIAINLAVMNLLPIPALDGGQILFLFVGGIYRLLRGKRMDQKYLGYVNMIGFFCLIALMVVVAISDVTKLL</sequence>
<evidence type="ECO:0000256" key="11">
    <source>
        <dbReference type="SAM" id="Phobius"/>
    </source>
</evidence>
<dbReference type="Proteomes" id="UP001440599">
    <property type="component" value="Unassembled WGS sequence"/>
</dbReference>
<feature type="transmembrane region" description="Helical" evidence="11">
    <location>
        <begin position="300"/>
        <end position="320"/>
    </location>
</feature>
<evidence type="ECO:0000256" key="3">
    <source>
        <dbReference type="ARBA" id="ARBA00007931"/>
    </source>
</evidence>
<proteinExistence type="inferred from homology"/>
<organism evidence="13 14">
    <name type="scientific">Flavonifractor hominis</name>
    <dbReference type="NCBI Taxonomy" id="3133178"/>
    <lineage>
        <taxon>Bacteria</taxon>
        <taxon>Bacillati</taxon>
        <taxon>Bacillota</taxon>
        <taxon>Clostridia</taxon>
        <taxon>Eubacteriales</taxon>
        <taxon>Oscillospiraceae</taxon>
        <taxon>Flavonifractor</taxon>
    </lineage>
</organism>
<dbReference type="SUPFAM" id="SSF50156">
    <property type="entry name" value="PDZ domain-like"/>
    <property type="match status" value="1"/>
</dbReference>
<reference evidence="13 14" key="1">
    <citation type="submission" date="2024-03" db="EMBL/GenBank/DDBJ databases">
        <title>Human intestinal bacterial collection.</title>
        <authorList>
            <person name="Pauvert C."/>
            <person name="Hitch T.C.A."/>
            <person name="Clavel T."/>
        </authorList>
    </citation>
    <scope>NUCLEOTIDE SEQUENCE [LARGE SCALE GENOMIC DNA]</scope>
    <source>
        <strain evidence="13 14">CLA-AP-H34</strain>
    </source>
</reference>
<dbReference type="PANTHER" id="PTHR42837">
    <property type="entry name" value="REGULATOR OF SIGMA-E PROTEASE RSEP"/>
    <property type="match status" value="1"/>
</dbReference>
<keyword evidence="4 13" id="KW-0645">Protease</keyword>
<feature type="transmembrane region" description="Helical" evidence="11">
    <location>
        <begin position="91"/>
        <end position="113"/>
    </location>
</feature>
<evidence type="ECO:0000256" key="9">
    <source>
        <dbReference type="ARBA" id="ARBA00023049"/>
    </source>
</evidence>
<keyword evidence="5 11" id="KW-0812">Transmembrane</keyword>
<evidence type="ECO:0000256" key="7">
    <source>
        <dbReference type="ARBA" id="ARBA00022833"/>
    </source>
</evidence>
<evidence type="ECO:0000256" key="5">
    <source>
        <dbReference type="ARBA" id="ARBA00022692"/>
    </source>
</evidence>
<dbReference type="Pfam" id="PF02163">
    <property type="entry name" value="Peptidase_M50"/>
    <property type="match status" value="1"/>
</dbReference>
<comment type="similarity">
    <text evidence="3">Belongs to the peptidase M50B family.</text>
</comment>
<dbReference type="GO" id="GO:0006508">
    <property type="term" value="P:proteolysis"/>
    <property type="evidence" value="ECO:0007669"/>
    <property type="project" value="UniProtKB-KW"/>
</dbReference>
<dbReference type="Gene3D" id="2.30.42.10">
    <property type="match status" value="1"/>
</dbReference>
<keyword evidence="8 11" id="KW-1133">Transmembrane helix</keyword>
<dbReference type="GO" id="GO:0008233">
    <property type="term" value="F:peptidase activity"/>
    <property type="evidence" value="ECO:0007669"/>
    <property type="project" value="UniProtKB-KW"/>
</dbReference>
<feature type="transmembrane region" description="Helical" evidence="11">
    <location>
        <begin position="332"/>
        <end position="351"/>
    </location>
</feature>
<keyword evidence="9" id="KW-0482">Metalloprotease</keyword>
<evidence type="ECO:0000256" key="10">
    <source>
        <dbReference type="ARBA" id="ARBA00023136"/>
    </source>
</evidence>
<comment type="cofactor">
    <cofactor evidence="1">
        <name>Zn(2+)</name>
        <dbReference type="ChEBI" id="CHEBI:29105"/>
    </cofactor>
</comment>